<protein>
    <submittedName>
        <fullName evidence="1">Uncharacterized protein</fullName>
    </submittedName>
</protein>
<sequence>MWGSCNTGSKDCGGECRRTMSSAWGSVDLASMLVGQLLTRGTQTMSVTQPRCQRRAMERTRGRGLLSTLSEFNTLATFAQPVCSIRSPNPCAQASSKLVQITHSS</sequence>
<accession>A0ABR2A317</accession>
<evidence type="ECO:0000313" key="2">
    <source>
        <dbReference type="Proteomes" id="UP001396334"/>
    </source>
</evidence>
<reference evidence="1 2" key="1">
    <citation type="journal article" date="2024" name="G3 (Bethesda)">
        <title>Genome assembly of Hibiscus sabdariffa L. provides insights into metabolisms of medicinal natural products.</title>
        <authorList>
            <person name="Kim T."/>
        </authorList>
    </citation>
    <scope>NUCLEOTIDE SEQUENCE [LARGE SCALE GENOMIC DNA]</scope>
    <source>
        <strain evidence="1">TK-2024</strain>
        <tissue evidence="1">Old leaves</tissue>
    </source>
</reference>
<keyword evidence="2" id="KW-1185">Reference proteome</keyword>
<name>A0ABR2A317_9ROSI</name>
<evidence type="ECO:0000313" key="1">
    <source>
        <dbReference type="EMBL" id="KAK8487419.1"/>
    </source>
</evidence>
<dbReference type="EMBL" id="JBBPBN010000398">
    <property type="protein sequence ID" value="KAK8487419.1"/>
    <property type="molecule type" value="Genomic_DNA"/>
</dbReference>
<comment type="caution">
    <text evidence="1">The sequence shown here is derived from an EMBL/GenBank/DDBJ whole genome shotgun (WGS) entry which is preliminary data.</text>
</comment>
<organism evidence="1 2">
    <name type="scientific">Hibiscus sabdariffa</name>
    <name type="common">roselle</name>
    <dbReference type="NCBI Taxonomy" id="183260"/>
    <lineage>
        <taxon>Eukaryota</taxon>
        <taxon>Viridiplantae</taxon>
        <taxon>Streptophyta</taxon>
        <taxon>Embryophyta</taxon>
        <taxon>Tracheophyta</taxon>
        <taxon>Spermatophyta</taxon>
        <taxon>Magnoliopsida</taxon>
        <taxon>eudicotyledons</taxon>
        <taxon>Gunneridae</taxon>
        <taxon>Pentapetalae</taxon>
        <taxon>rosids</taxon>
        <taxon>malvids</taxon>
        <taxon>Malvales</taxon>
        <taxon>Malvaceae</taxon>
        <taxon>Malvoideae</taxon>
        <taxon>Hibiscus</taxon>
    </lineage>
</organism>
<gene>
    <name evidence="1" type="ORF">V6N11_057147</name>
</gene>
<proteinExistence type="predicted"/>
<dbReference type="Proteomes" id="UP001396334">
    <property type="component" value="Unassembled WGS sequence"/>
</dbReference>